<dbReference type="Pfam" id="PF03281">
    <property type="entry name" value="Mab-21"/>
    <property type="match status" value="1"/>
</dbReference>
<protein>
    <recommendedName>
        <fullName evidence="6">Mab-21-like HhH/H2TH-like domain-containing protein</fullName>
    </recommendedName>
</protein>
<evidence type="ECO:0000259" key="3">
    <source>
        <dbReference type="Pfam" id="PF20266"/>
    </source>
</evidence>
<reference evidence="4" key="1">
    <citation type="submission" date="2018-11" db="EMBL/GenBank/DDBJ databases">
        <authorList>
            <person name="Alioto T."/>
            <person name="Alioto T."/>
        </authorList>
    </citation>
    <scope>NUCLEOTIDE SEQUENCE</scope>
</reference>
<dbReference type="EMBL" id="UYJE01003524">
    <property type="protein sequence ID" value="VDI19978.1"/>
    <property type="molecule type" value="Genomic_DNA"/>
</dbReference>
<evidence type="ECO:0000256" key="1">
    <source>
        <dbReference type="ARBA" id="ARBA00008307"/>
    </source>
</evidence>
<feature type="domain" description="Mab-21-like HhH/H2TH-like" evidence="3">
    <location>
        <begin position="253"/>
        <end position="341"/>
    </location>
</feature>
<dbReference type="PANTHER" id="PTHR10656:SF69">
    <property type="entry name" value="MAB-21-LIKE HHH_H2TH-LIKE DOMAIN-CONTAINING PROTEIN"/>
    <property type="match status" value="1"/>
</dbReference>
<comment type="similarity">
    <text evidence="1">Belongs to the mab-21 family.</text>
</comment>
<evidence type="ECO:0000259" key="2">
    <source>
        <dbReference type="Pfam" id="PF03281"/>
    </source>
</evidence>
<evidence type="ECO:0008006" key="6">
    <source>
        <dbReference type="Google" id="ProtNLM"/>
    </source>
</evidence>
<evidence type="ECO:0000313" key="5">
    <source>
        <dbReference type="Proteomes" id="UP000596742"/>
    </source>
</evidence>
<accession>A0A8B6DKD1</accession>
<organism evidence="4 5">
    <name type="scientific">Mytilus galloprovincialis</name>
    <name type="common">Mediterranean mussel</name>
    <dbReference type="NCBI Taxonomy" id="29158"/>
    <lineage>
        <taxon>Eukaryota</taxon>
        <taxon>Metazoa</taxon>
        <taxon>Spiralia</taxon>
        <taxon>Lophotrochozoa</taxon>
        <taxon>Mollusca</taxon>
        <taxon>Bivalvia</taxon>
        <taxon>Autobranchia</taxon>
        <taxon>Pteriomorphia</taxon>
        <taxon>Mytilida</taxon>
        <taxon>Mytiloidea</taxon>
        <taxon>Mytilidae</taxon>
        <taxon>Mytilinae</taxon>
        <taxon>Mytilus</taxon>
    </lineage>
</organism>
<dbReference type="InterPro" id="IPR046906">
    <property type="entry name" value="Mab-21_HhH/H2TH-like"/>
</dbReference>
<dbReference type="OrthoDB" id="6112914at2759"/>
<dbReference type="SMART" id="SM01265">
    <property type="entry name" value="Mab-21"/>
    <property type="match status" value="1"/>
</dbReference>
<feature type="domain" description="Mab-21-like nucleotidyltransferase" evidence="2">
    <location>
        <begin position="175"/>
        <end position="243"/>
    </location>
</feature>
<proteinExistence type="inferred from homology"/>
<dbReference type="InterPro" id="IPR024810">
    <property type="entry name" value="MAB21L/cGLR"/>
</dbReference>
<comment type="caution">
    <text evidence="4">The sequence shown here is derived from an EMBL/GenBank/DDBJ whole genome shotgun (WGS) entry which is preliminary data.</text>
</comment>
<gene>
    <name evidence="4" type="ORF">MGAL_10B072541</name>
</gene>
<dbReference type="Pfam" id="PF20266">
    <property type="entry name" value="Mab-21_C"/>
    <property type="match status" value="1"/>
</dbReference>
<dbReference type="Gene3D" id="1.10.1410.40">
    <property type="match status" value="1"/>
</dbReference>
<dbReference type="Proteomes" id="UP000596742">
    <property type="component" value="Unassembled WGS sequence"/>
</dbReference>
<sequence>MSANRSESLHFYDYLCRKIGSEKEVKGRRLTFIAIDYFTHNMLSSGSRSEGLDLKGSDTDIMKIDTTMKVYESEKDDVEGRHPGLLMDTSESQPCFTHLNLQLYTHNRPRKSFSEILEQHGYQCWLFNIVEQHGMKYILSNKLYKQAFSKHHEITQIGLTKLHGPCLSDVNGNYDLALCFKCDKWISQAAPWINRPRSSWLKPEIISKITMSGVLFVPIGSKGSIYEDLEWRISFSVAEKQLIFSFNHTQLLCYALLKIVLKEIVEGDEDLKGLLCSYYIKTLMFWVSDDSNPAVWRPDNITNCFMACLHRLLYSIQYSTLLHYFIPDCNFFLLRLSTELEKKAKLTNLLKKLYQQGIQCVSASETLHDYTRCPNVTYTIKQLNMTPNLVYGMLEILKSLPPPYHERCFIQLLNRLLHHCKTDLSRDHFLYFISRAHQYVPQIPYAQQQKNNKQQYYKYKYDLSRLLIGLNSDAVAGWSMLSTFFYVHEHYFTCLELINYALSKYTDEKCNHIFSNPSTHRRIYVTQKEQAALDLMKKERLITILKSSTIDYIQFSCKSQIIPKELQQDVIKSDGHFHPLVYAYFLRFLCCYHLHDQFSCEDALQQISRATREKCLTTNAMSRLSIQSLIFQGIAFQMMGMLDEAKSYFTLLAGDDVDAYTSAEIKLSELTNDQFSDVNIC</sequence>
<dbReference type="PANTHER" id="PTHR10656">
    <property type="entry name" value="CELL FATE DETERMINING PROTEIN MAB21-RELATED"/>
    <property type="match status" value="1"/>
</dbReference>
<evidence type="ECO:0000313" key="4">
    <source>
        <dbReference type="EMBL" id="VDI19978.1"/>
    </source>
</evidence>
<dbReference type="InterPro" id="IPR046903">
    <property type="entry name" value="Mab-21-like_nuc_Trfase"/>
</dbReference>
<dbReference type="AlphaFoldDB" id="A0A8B6DKD1"/>
<keyword evidence="5" id="KW-1185">Reference proteome</keyword>
<name>A0A8B6DKD1_MYTGA</name>